<dbReference type="Pfam" id="PF11818">
    <property type="entry name" value="DUF3340"/>
    <property type="match status" value="1"/>
</dbReference>
<evidence type="ECO:0000313" key="9">
    <source>
        <dbReference type="EMBL" id="QDU97569.1"/>
    </source>
</evidence>
<dbReference type="PROSITE" id="PS50106">
    <property type="entry name" value="PDZ"/>
    <property type="match status" value="1"/>
</dbReference>
<keyword evidence="10" id="KW-1185">Reference proteome</keyword>
<dbReference type="InterPro" id="IPR004447">
    <property type="entry name" value="Peptidase_S41A"/>
</dbReference>
<dbReference type="CDD" id="cd07560">
    <property type="entry name" value="Peptidase_S41_CPP"/>
    <property type="match status" value="1"/>
</dbReference>
<dbReference type="Pfam" id="PF17804">
    <property type="entry name" value="TSP_NTD"/>
    <property type="match status" value="1"/>
</dbReference>
<protein>
    <submittedName>
        <fullName evidence="9">Tail-specific protease</fullName>
        <ecNumber evidence="9">3.4.21.102</ecNumber>
    </submittedName>
</protein>
<comment type="similarity">
    <text evidence="1 5">Belongs to the peptidase S41A family.</text>
</comment>
<dbReference type="SMART" id="SM00228">
    <property type="entry name" value="PDZ"/>
    <property type="match status" value="1"/>
</dbReference>
<evidence type="ECO:0000256" key="2">
    <source>
        <dbReference type="ARBA" id="ARBA00022670"/>
    </source>
</evidence>
<keyword evidence="7" id="KW-1133">Transmembrane helix</keyword>
<dbReference type="KEGG" id="lcre:Pla8534_54190"/>
<dbReference type="SUPFAM" id="SSF50156">
    <property type="entry name" value="PDZ domain-like"/>
    <property type="match status" value="1"/>
</dbReference>
<reference evidence="9 10" key="1">
    <citation type="submission" date="2019-02" db="EMBL/GenBank/DDBJ databases">
        <title>Deep-cultivation of Planctomycetes and their phenomic and genomic characterization uncovers novel biology.</title>
        <authorList>
            <person name="Wiegand S."/>
            <person name="Jogler M."/>
            <person name="Boedeker C."/>
            <person name="Pinto D."/>
            <person name="Vollmers J."/>
            <person name="Rivas-Marin E."/>
            <person name="Kohn T."/>
            <person name="Peeters S.H."/>
            <person name="Heuer A."/>
            <person name="Rast P."/>
            <person name="Oberbeckmann S."/>
            <person name="Bunk B."/>
            <person name="Jeske O."/>
            <person name="Meyerdierks A."/>
            <person name="Storesund J.E."/>
            <person name="Kallscheuer N."/>
            <person name="Luecker S."/>
            <person name="Lage O.M."/>
            <person name="Pohl T."/>
            <person name="Merkel B.J."/>
            <person name="Hornburger P."/>
            <person name="Mueller R.-W."/>
            <person name="Bruemmer F."/>
            <person name="Labrenz M."/>
            <person name="Spormann A.M."/>
            <person name="Op den Camp H."/>
            <person name="Overmann J."/>
            <person name="Amann R."/>
            <person name="Jetten M.S.M."/>
            <person name="Mascher T."/>
            <person name="Medema M.H."/>
            <person name="Devos D.P."/>
            <person name="Kaster A.-K."/>
            <person name="Ovreas L."/>
            <person name="Rohde M."/>
            <person name="Galperin M.Y."/>
            <person name="Jogler C."/>
        </authorList>
    </citation>
    <scope>NUCLEOTIDE SEQUENCE [LARGE SCALE GENOMIC DNA]</scope>
    <source>
        <strain evidence="9 10">Pla85_3_4</strain>
    </source>
</reference>
<dbReference type="InterPro" id="IPR029045">
    <property type="entry name" value="ClpP/crotonase-like_dom_sf"/>
</dbReference>
<dbReference type="NCBIfam" id="TIGR00225">
    <property type="entry name" value="prc"/>
    <property type="match status" value="1"/>
</dbReference>
<evidence type="ECO:0000259" key="8">
    <source>
        <dbReference type="PROSITE" id="PS50106"/>
    </source>
</evidence>
<dbReference type="Gene3D" id="2.30.42.10">
    <property type="match status" value="1"/>
</dbReference>
<dbReference type="AlphaFoldDB" id="A0A518E0G5"/>
<evidence type="ECO:0000256" key="6">
    <source>
        <dbReference type="SAM" id="Coils"/>
    </source>
</evidence>
<dbReference type="SMART" id="SM00245">
    <property type="entry name" value="TSPc"/>
    <property type="match status" value="1"/>
</dbReference>
<dbReference type="InterPro" id="IPR036034">
    <property type="entry name" value="PDZ_sf"/>
</dbReference>
<dbReference type="GO" id="GO:0030288">
    <property type="term" value="C:outer membrane-bounded periplasmic space"/>
    <property type="evidence" value="ECO:0007669"/>
    <property type="project" value="TreeGrafter"/>
</dbReference>
<keyword evidence="3 5" id="KW-0378">Hydrolase</keyword>
<name>A0A518E0G5_9BACT</name>
<dbReference type="GO" id="GO:0006508">
    <property type="term" value="P:proteolysis"/>
    <property type="evidence" value="ECO:0007669"/>
    <property type="project" value="UniProtKB-KW"/>
</dbReference>
<evidence type="ECO:0000256" key="1">
    <source>
        <dbReference type="ARBA" id="ARBA00009179"/>
    </source>
</evidence>
<dbReference type="RefSeq" id="WP_145056334.1">
    <property type="nucleotide sequence ID" value="NZ_CP036433.1"/>
</dbReference>
<dbReference type="GO" id="GO:0004252">
    <property type="term" value="F:serine-type endopeptidase activity"/>
    <property type="evidence" value="ECO:0007669"/>
    <property type="project" value="UniProtKB-EC"/>
</dbReference>
<dbReference type="Pfam" id="PF00595">
    <property type="entry name" value="PDZ"/>
    <property type="match status" value="1"/>
</dbReference>
<dbReference type="FunFam" id="3.90.226.10:FF:000090">
    <property type="entry name" value="Tail-specific protease"/>
    <property type="match status" value="1"/>
</dbReference>
<dbReference type="Gene3D" id="3.90.226.10">
    <property type="entry name" value="2-enoyl-CoA Hydratase, Chain A, domain 1"/>
    <property type="match status" value="1"/>
</dbReference>
<accession>A0A518E0G5</accession>
<dbReference type="CDD" id="cd06782">
    <property type="entry name" value="cpPDZ_CPP-like"/>
    <property type="match status" value="1"/>
</dbReference>
<proteinExistence type="inferred from homology"/>
<dbReference type="InterPro" id="IPR040573">
    <property type="entry name" value="TSP_N"/>
</dbReference>
<dbReference type="PANTHER" id="PTHR32060:SF22">
    <property type="entry name" value="CARBOXYL-TERMINAL-PROCESSING PEPTIDASE 3, CHLOROPLASTIC"/>
    <property type="match status" value="1"/>
</dbReference>
<dbReference type="SUPFAM" id="SSF52096">
    <property type="entry name" value="ClpP/crotonase"/>
    <property type="match status" value="1"/>
</dbReference>
<feature type="domain" description="PDZ" evidence="8">
    <location>
        <begin position="242"/>
        <end position="319"/>
    </location>
</feature>
<evidence type="ECO:0000256" key="7">
    <source>
        <dbReference type="SAM" id="Phobius"/>
    </source>
</evidence>
<dbReference type="InterPro" id="IPR001478">
    <property type="entry name" value="PDZ"/>
</dbReference>
<dbReference type="EMBL" id="CP036433">
    <property type="protein sequence ID" value="QDU97569.1"/>
    <property type="molecule type" value="Genomic_DNA"/>
</dbReference>
<gene>
    <name evidence="9" type="primary">prc</name>
    <name evidence="9" type="ORF">Pla8534_54190</name>
</gene>
<dbReference type="InterPro" id="IPR020992">
    <property type="entry name" value="Tail_Prtase_C"/>
</dbReference>
<dbReference type="GO" id="GO:0007165">
    <property type="term" value="P:signal transduction"/>
    <property type="evidence" value="ECO:0007669"/>
    <property type="project" value="TreeGrafter"/>
</dbReference>
<sequence length="691" mass="77770">MRGSIFSAKRLRVSSVVLAMVMVVATLAAYLTTIAGPLEKPQANDRQITLVVVSLMRRDHLSKHKLDDEMSRRGLDQFLKSLDPLKVYFYQSDVDEFMADRQEIDDMLKRGDISFAYTIFNRFLQRVDERVAMIDKLLSEEHDLTDDEELVTDRDLLRYAKTPEESRERWRKRIEYDLLVLKSDETVGEAAVEKLSRRYHSFDKRMHQFDSDELLEMYLTSVTSSYDPHTTYMAPSSLENFQIQMRLELEGIGAALRSADGQTVVTKIIPGGAAEKNGKLKPEDKIVSVGEGDEGEMTDIVDMKLNDVVKRIRGQAGTVVKLGVISEGTTETKVYKITRAKIELKDSEARGVIFEDGKKPDGSAYKVGVIDLPSFYMDMDGARAGLADFKSTTRDVRKLLDDFTAKHVDVVILDLRRNGGGSLTEAINLSGLFIDQGPMVQVKDSDGRVQKYDDLDRGMAWEGPLVVLTSKFSASASEILAGAIQDYGRGLIVGDESTHGKGTVQSLLDLGQQLFRIPNPPNLGALKITMQQFYRPSGDSTQQRGVLADISLPSVTNHMDVGEADLDFALAFDKVDPAEFTKLDRVQANQVSELKARSVARRAESEDWAKLLRNIERYRDQKQRKSVSLNEAKFNAQRAELDADKIETEELEEQINGQEEIVKRDFYFEEVMRIALDYVALLQGQKLAIKN</sequence>
<dbReference type="InterPro" id="IPR005151">
    <property type="entry name" value="Tail-specific_protease"/>
</dbReference>
<keyword evidence="2 5" id="KW-0645">Protease</keyword>
<evidence type="ECO:0000256" key="5">
    <source>
        <dbReference type="RuleBase" id="RU004404"/>
    </source>
</evidence>
<keyword evidence="4 5" id="KW-0720">Serine protease</keyword>
<feature type="transmembrane region" description="Helical" evidence="7">
    <location>
        <begin position="12"/>
        <end position="31"/>
    </location>
</feature>
<keyword evidence="7" id="KW-0812">Transmembrane</keyword>
<keyword evidence="6" id="KW-0175">Coiled coil</keyword>
<dbReference type="Proteomes" id="UP000317648">
    <property type="component" value="Chromosome"/>
</dbReference>
<keyword evidence="7" id="KW-0472">Membrane</keyword>
<dbReference type="EC" id="3.4.21.102" evidence="9"/>
<evidence type="ECO:0000256" key="4">
    <source>
        <dbReference type="ARBA" id="ARBA00022825"/>
    </source>
</evidence>
<dbReference type="PANTHER" id="PTHR32060">
    <property type="entry name" value="TAIL-SPECIFIC PROTEASE"/>
    <property type="match status" value="1"/>
</dbReference>
<dbReference type="OrthoDB" id="9812068at2"/>
<feature type="coiled-coil region" evidence="6">
    <location>
        <begin position="629"/>
        <end position="661"/>
    </location>
</feature>
<evidence type="ECO:0000313" key="10">
    <source>
        <dbReference type="Proteomes" id="UP000317648"/>
    </source>
</evidence>
<organism evidence="9 10">
    <name type="scientific">Lignipirellula cremea</name>
    <dbReference type="NCBI Taxonomy" id="2528010"/>
    <lineage>
        <taxon>Bacteria</taxon>
        <taxon>Pseudomonadati</taxon>
        <taxon>Planctomycetota</taxon>
        <taxon>Planctomycetia</taxon>
        <taxon>Pirellulales</taxon>
        <taxon>Pirellulaceae</taxon>
        <taxon>Lignipirellula</taxon>
    </lineage>
</organism>
<evidence type="ECO:0000256" key="3">
    <source>
        <dbReference type="ARBA" id="ARBA00022801"/>
    </source>
</evidence>
<dbReference type="Pfam" id="PF03572">
    <property type="entry name" value="Peptidase_S41"/>
    <property type="match status" value="1"/>
</dbReference>